<dbReference type="SUPFAM" id="SSF53056">
    <property type="entry name" value="beta-carbonic anhydrase, cab"/>
    <property type="match status" value="1"/>
</dbReference>
<comment type="similarity">
    <text evidence="1">Belongs to the beta-class carbonic anhydrase family.</text>
</comment>
<dbReference type="GO" id="GO:0008270">
    <property type="term" value="F:zinc ion binding"/>
    <property type="evidence" value="ECO:0007669"/>
    <property type="project" value="InterPro"/>
</dbReference>
<dbReference type="Proteomes" id="UP000002432">
    <property type="component" value="Chromosome"/>
</dbReference>
<keyword evidence="4" id="KW-0456">Lyase</keyword>
<evidence type="ECO:0000256" key="2">
    <source>
        <dbReference type="ARBA" id="ARBA00012925"/>
    </source>
</evidence>
<dbReference type="Pfam" id="PF00484">
    <property type="entry name" value="Pro_CA"/>
    <property type="match status" value="1"/>
</dbReference>
<organism evidence="7 8">
    <name type="scientific">Koribacter versatilis (strain Ellin345)</name>
    <dbReference type="NCBI Taxonomy" id="204669"/>
    <lineage>
        <taxon>Bacteria</taxon>
        <taxon>Pseudomonadati</taxon>
        <taxon>Acidobacteriota</taxon>
        <taxon>Terriglobia</taxon>
        <taxon>Terriglobales</taxon>
        <taxon>Candidatus Korobacteraceae</taxon>
        <taxon>Candidatus Korobacter</taxon>
    </lineage>
</organism>
<gene>
    <name evidence="7" type="ordered locus">Acid345_1911</name>
</gene>
<feature type="binding site" evidence="6">
    <location>
        <position position="57"/>
    </location>
    <ligand>
        <name>Zn(2+)</name>
        <dbReference type="ChEBI" id="CHEBI:29105"/>
    </ligand>
</feature>
<dbReference type="EMBL" id="CP000360">
    <property type="protein sequence ID" value="ABF40912.1"/>
    <property type="molecule type" value="Genomic_DNA"/>
</dbReference>
<comment type="cofactor">
    <cofactor evidence="6">
        <name>Zn(2+)</name>
        <dbReference type="ChEBI" id="CHEBI:29105"/>
    </cofactor>
    <text evidence="6">Binds 1 zinc ion per subunit.</text>
</comment>
<dbReference type="PROSITE" id="PS00704">
    <property type="entry name" value="PROK_CO2_ANHYDRASE_1"/>
    <property type="match status" value="1"/>
</dbReference>
<dbReference type="InterPro" id="IPR036874">
    <property type="entry name" value="Carbonic_anhydrase_sf"/>
</dbReference>
<dbReference type="RefSeq" id="WP_011522714.1">
    <property type="nucleotide sequence ID" value="NC_008009.1"/>
</dbReference>
<dbReference type="AlphaFoldDB" id="Q1IQD8"/>
<dbReference type="eggNOG" id="COG0288">
    <property type="taxonomic scope" value="Bacteria"/>
</dbReference>
<proteinExistence type="inferred from homology"/>
<evidence type="ECO:0000256" key="1">
    <source>
        <dbReference type="ARBA" id="ARBA00006217"/>
    </source>
</evidence>
<comment type="catalytic activity">
    <reaction evidence="5">
        <text>hydrogencarbonate + H(+) = CO2 + H2O</text>
        <dbReference type="Rhea" id="RHEA:10748"/>
        <dbReference type="ChEBI" id="CHEBI:15377"/>
        <dbReference type="ChEBI" id="CHEBI:15378"/>
        <dbReference type="ChEBI" id="CHEBI:16526"/>
        <dbReference type="ChEBI" id="CHEBI:17544"/>
        <dbReference type="EC" id="4.2.1.1"/>
    </reaction>
</comment>
<evidence type="ECO:0000256" key="4">
    <source>
        <dbReference type="ARBA" id="ARBA00023239"/>
    </source>
</evidence>
<evidence type="ECO:0000313" key="7">
    <source>
        <dbReference type="EMBL" id="ABF40912.1"/>
    </source>
</evidence>
<dbReference type="STRING" id="204669.Acid345_1911"/>
<accession>Q1IQD8</accession>
<dbReference type="InterPro" id="IPR015892">
    <property type="entry name" value="Carbonic_anhydrase_CS"/>
</dbReference>
<dbReference type="PANTHER" id="PTHR11002:SF79">
    <property type="entry name" value="CARBONIC ANHYDRASE 2"/>
    <property type="match status" value="1"/>
</dbReference>
<feature type="binding site" evidence="6">
    <location>
        <position position="110"/>
    </location>
    <ligand>
        <name>Zn(2+)</name>
        <dbReference type="ChEBI" id="CHEBI:29105"/>
    </ligand>
</feature>
<dbReference type="KEGG" id="aba:Acid345_1911"/>
<feature type="binding site" evidence="6">
    <location>
        <position position="59"/>
    </location>
    <ligand>
        <name>Zn(2+)</name>
        <dbReference type="ChEBI" id="CHEBI:29105"/>
    </ligand>
</feature>
<evidence type="ECO:0000256" key="3">
    <source>
        <dbReference type="ARBA" id="ARBA00022833"/>
    </source>
</evidence>
<name>Q1IQD8_KORVE</name>
<protein>
    <recommendedName>
        <fullName evidence="2">carbonic anhydrase</fullName>
        <ecNumber evidence="2">4.2.1.1</ecNumber>
    </recommendedName>
</protein>
<dbReference type="SMART" id="SM00947">
    <property type="entry name" value="Pro_CA"/>
    <property type="match status" value="1"/>
</dbReference>
<dbReference type="GO" id="GO:0015976">
    <property type="term" value="P:carbon utilization"/>
    <property type="evidence" value="ECO:0007669"/>
    <property type="project" value="InterPro"/>
</dbReference>
<evidence type="ECO:0000313" key="8">
    <source>
        <dbReference type="Proteomes" id="UP000002432"/>
    </source>
</evidence>
<reference evidence="7 8" key="1">
    <citation type="journal article" date="2009" name="Appl. Environ. Microbiol.">
        <title>Three genomes from the phylum Acidobacteria provide insight into the lifestyles of these microorganisms in soils.</title>
        <authorList>
            <person name="Ward N.L."/>
            <person name="Challacombe J.F."/>
            <person name="Janssen P.H."/>
            <person name="Henrissat B."/>
            <person name="Coutinho P.M."/>
            <person name="Wu M."/>
            <person name="Xie G."/>
            <person name="Haft D.H."/>
            <person name="Sait M."/>
            <person name="Badger J."/>
            <person name="Barabote R.D."/>
            <person name="Bradley B."/>
            <person name="Brettin T.S."/>
            <person name="Brinkac L.M."/>
            <person name="Bruce D."/>
            <person name="Creasy T."/>
            <person name="Daugherty S.C."/>
            <person name="Davidsen T.M."/>
            <person name="DeBoy R.T."/>
            <person name="Detter J.C."/>
            <person name="Dodson R.J."/>
            <person name="Durkin A.S."/>
            <person name="Ganapathy A."/>
            <person name="Gwinn-Giglio M."/>
            <person name="Han C.S."/>
            <person name="Khouri H."/>
            <person name="Kiss H."/>
            <person name="Kothari S.P."/>
            <person name="Madupu R."/>
            <person name="Nelson K.E."/>
            <person name="Nelson W.C."/>
            <person name="Paulsen I."/>
            <person name="Penn K."/>
            <person name="Ren Q."/>
            <person name="Rosovitz M.J."/>
            <person name="Selengut J.D."/>
            <person name="Shrivastava S."/>
            <person name="Sullivan S.A."/>
            <person name="Tapia R."/>
            <person name="Thompson L.S."/>
            <person name="Watkins K.L."/>
            <person name="Yang Q."/>
            <person name="Yu C."/>
            <person name="Zafar N."/>
            <person name="Zhou L."/>
            <person name="Kuske C.R."/>
        </authorList>
    </citation>
    <scope>NUCLEOTIDE SEQUENCE [LARGE SCALE GENOMIC DNA]</scope>
    <source>
        <strain evidence="7 8">Ellin345</strain>
    </source>
</reference>
<dbReference type="InterPro" id="IPR001765">
    <property type="entry name" value="Carbonic_anhydrase"/>
</dbReference>
<evidence type="ECO:0000256" key="5">
    <source>
        <dbReference type="ARBA" id="ARBA00048348"/>
    </source>
</evidence>
<dbReference type="Gene3D" id="3.40.1050.10">
    <property type="entry name" value="Carbonic anhydrase"/>
    <property type="match status" value="1"/>
</dbReference>
<keyword evidence="3 6" id="KW-0862">Zinc</keyword>
<dbReference type="HOGENOM" id="CLU_053879_4_2_0"/>
<dbReference type="EnsemblBacteria" id="ABF40912">
    <property type="protein sequence ID" value="ABF40912"/>
    <property type="gene ID" value="Acid345_1911"/>
</dbReference>
<dbReference type="PANTHER" id="PTHR11002">
    <property type="entry name" value="CARBONIC ANHYDRASE"/>
    <property type="match status" value="1"/>
</dbReference>
<keyword evidence="8" id="KW-1185">Reference proteome</keyword>
<dbReference type="GO" id="GO:0004089">
    <property type="term" value="F:carbonate dehydratase activity"/>
    <property type="evidence" value="ECO:0007669"/>
    <property type="project" value="UniProtKB-EC"/>
</dbReference>
<dbReference type="EC" id="4.2.1.1" evidence="2"/>
<dbReference type="OrthoDB" id="9769739at2"/>
<keyword evidence="6" id="KW-0479">Metal-binding</keyword>
<sequence>MADHASVTEVSAEEALQKLLEGNARFVRGEARFPTVCKETLAALARGQHPFATILGCSDSRVPPELLFDANFGELFIIRVAGNVISNEVKGSLQYAGAHLRTPLFVVLGHQKCGAVAAALHYRKHAEEERSYIQILVENIAAGLPPTLDGADDEMDAAVEANVRWSVEQIRRTPEWENAVKAGGKIHGAVFQITSGEVRFLDV</sequence>
<feature type="binding site" evidence="6">
    <location>
        <position position="113"/>
    </location>
    <ligand>
        <name>Zn(2+)</name>
        <dbReference type="ChEBI" id="CHEBI:29105"/>
    </ligand>
</feature>
<evidence type="ECO:0000256" key="6">
    <source>
        <dbReference type="PIRSR" id="PIRSR601765-1"/>
    </source>
</evidence>